<dbReference type="PANTHER" id="PTHR30474:SF1">
    <property type="entry name" value="PEPTIDOGLYCAN GLYCOSYLTRANSFERASE MRDB"/>
    <property type="match status" value="1"/>
</dbReference>
<dbReference type="GO" id="GO:0071555">
    <property type="term" value="P:cell wall organization"/>
    <property type="evidence" value="ECO:0007669"/>
    <property type="project" value="UniProtKB-KW"/>
</dbReference>
<dbReference type="InterPro" id="IPR011923">
    <property type="entry name" value="RodA/MrdB"/>
</dbReference>
<sequence length="384" mass="42007">MHLETIELPSVRIEKRAVRRIDFWLLGAVLLLEMLSLPLIDSATHASGGHYYVKKQAVLVMASFAMLGLGTFIDYRDMVRLSPWLYAGNLVLLVAVFFVGKSVMGSTRWISLGFFDLQPSEIAKLVIILFLARYACTKEEPPETWWDIFSFYGWTLIPGALILKQPDLGTTLVLFAISTGMVYFAGAPGKKLVALAVACLLAATVLLLLHLYAGFPLPLEDYQVDRITSLFNAHKDPLGTGYQVLQSKIAIGSGTLWGKGLGKGTQNRLDFIPEQHTDFIFSVVGEELGFVKTLAVLGLYALLLYRLLLAAISAPDMAGTLVAGGVLSMLLFQVLVNMGMTMGIMPVTGVPLPFLSYGGSALVVNSFSIGLVLNISWKRHKILF</sequence>
<evidence type="ECO:0000256" key="5">
    <source>
        <dbReference type="ARBA" id="ARBA00022692"/>
    </source>
</evidence>
<keyword evidence="7 11" id="KW-0573">Peptidoglycan synthesis</keyword>
<evidence type="ECO:0000256" key="9">
    <source>
        <dbReference type="ARBA" id="ARBA00023136"/>
    </source>
</evidence>
<comment type="catalytic activity">
    <reaction evidence="11">
        <text>[GlcNAc-(1-&gt;4)-Mur2Ac(oyl-L-Ala-gamma-D-Glu-L-Lys-D-Ala-D-Ala)](n)-di-trans,octa-cis-undecaprenyl diphosphate + beta-D-GlcNAc-(1-&gt;4)-Mur2Ac(oyl-L-Ala-gamma-D-Glu-L-Lys-D-Ala-D-Ala)-di-trans,octa-cis-undecaprenyl diphosphate = [GlcNAc-(1-&gt;4)-Mur2Ac(oyl-L-Ala-gamma-D-Glu-L-Lys-D-Ala-D-Ala)](n+1)-di-trans,octa-cis-undecaprenyl diphosphate + di-trans,octa-cis-undecaprenyl diphosphate + H(+)</text>
        <dbReference type="Rhea" id="RHEA:23708"/>
        <dbReference type="Rhea" id="RHEA-COMP:9602"/>
        <dbReference type="Rhea" id="RHEA-COMP:9603"/>
        <dbReference type="ChEBI" id="CHEBI:15378"/>
        <dbReference type="ChEBI" id="CHEBI:58405"/>
        <dbReference type="ChEBI" id="CHEBI:60033"/>
        <dbReference type="ChEBI" id="CHEBI:78435"/>
        <dbReference type="EC" id="2.4.99.28"/>
    </reaction>
</comment>
<dbReference type="Pfam" id="PF01098">
    <property type="entry name" value="FTSW_RODA_SPOVE"/>
    <property type="match status" value="1"/>
</dbReference>
<dbReference type="GO" id="GO:0008955">
    <property type="term" value="F:peptidoglycan glycosyltransferase activity"/>
    <property type="evidence" value="ECO:0007669"/>
    <property type="project" value="UniProtKB-UniRule"/>
</dbReference>
<feature type="transmembrane region" description="Helical" evidence="11">
    <location>
        <begin position="84"/>
        <end position="103"/>
    </location>
</feature>
<feature type="transmembrane region" description="Helical" evidence="11">
    <location>
        <begin position="192"/>
        <end position="213"/>
    </location>
</feature>
<evidence type="ECO:0000256" key="2">
    <source>
        <dbReference type="ARBA" id="ARBA00022475"/>
    </source>
</evidence>
<keyword evidence="5 11" id="KW-0812">Transmembrane</keyword>
<organism evidence="12">
    <name type="scientific">Candidatus Fermentithermobacillus carboniphilus</name>
    <dbReference type="NCBI Taxonomy" id="3085328"/>
    <lineage>
        <taxon>Bacteria</taxon>
        <taxon>Bacillati</taxon>
        <taxon>Bacillota</taxon>
        <taxon>Candidatus Fermentithermobacillia</taxon>
        <taxon>Candidatus Fermentithermobacillales</taxon>
        <taxon>Candidatus Fermentithermobacillaceae</taxon>
        <taxon>Candidatus Fermentithermobacillus</taxon>
    </lineage>
</organism>
<evidence type="ECO:0000256" key="7">
    <source>
        <dbReference type="ARBA" id="ARBA00022984"/>
    </source>
</evidence>
<proteinExistence type="inferred from homology"/>
<dbReference type="GO" id="GO:0005886">
    <property type="term" value="C:plasma membrane"/>
    <property type="evidence" value="ECO:0007669"/>
    <property type="project" value="UniProtKB-SubCell"/>
</dbReference>
<feature type="transmembrane region" description="Helical" evidence="11">
    <location>
        <begin position="357"/>
        <end position="377"/>
    </location>
</feature>
<feature type="transmembrane region" description="Helical" evidence="11">
    <location>
        <begin position="321"/>
        <end position="345"/>
    </location>
</feature>
<keyword evidence="4 11" id="KW-0808">Transferase</keyword>
<dbReference type="GO" id="GO:0009252">
    <property type="term" value="P:peptidoglycan biosynthetic process"/>
    <property type="evidence" value="ECO:0007669"/>
    <property type="project" value="UniProtKB-UniRule"/>
</dbReference>
<dbReference type="EMBL" id="CP062796">
    <property type="protein sequence ID" value="QUL98021.1"/>
    <property type="molecule type" value="Genomic_DNA"/>
</dbReference>
<keyword evidence="3 11" id="KW-0328">Glycosyltransferase</keyword>
<keyword evidence="2 11" id="KW-1003">Cell membrane</keyword>
<feature type="transmembrane region" description="Helical" evidence="11">
    <location>
        <begin position="52"/>
        <end position="72"/>
    </location>
</feature>
<comment type="subcellular location">
    <subcellularLocation>
        <location evidence="11">Cell membrane</location>
        <topology evidence="11">Multi-pass membrane protein</topology>
    </subcellularLocation>
    <subcellularLocation>
        <location evidence="1">Membrane</location>
        <topology evidence="1">Multi-pass membrane protein</topology>
    </subcellularLocation>
</comment>
<evidence type="ECO:0000256" key="4">
    <source>
        <dbReference type="ARBA" id="ARBA00022679"/>
    </source>
</evidence>
<dbReference type="PANTHER" id="PTHR30474">
    <property type="entry name" value="CELL CYCLE PROTEIN"/>
    <property type="match status" value="1"/>
</dbReference>
<dbReference type="GO" id="GO:0032153">
    <property type="term" value="C:cell division site"/>
    <property type="evidence" value="ECO:0007669"/>
    <property type="project" value="TreeGrafter"/>
</dbReference>
<feature type="transmembrane region" description="Helical" evidence="11">
    <location>
        <begin position="289"/>
        <end position="309"/>
    </location>
</feature>
<keyword evidence="10 11" id="KW-0961">Cell wall biogenesis/degradation</keyword>
<dbReference type="InterPro" id="IPR018365">
    <property type="entry name" value="Cell_cycle_FtsW-rel_CS"/>
</dbReference>
<dbReference type="KEGG" id="fcz:IMF26_08100"/>
<evidence type="ECO:0000256" key="11">
    <source>
        <dbReference type="HAMAP-Rule" id="MF_02079"/>
    </source>
</evidence>
<keyword evidence="6 11" id="KW-0133">Cell shape</keyword>
<comment type="function">
    <text evidence="11">Peptidoglycan polymerase that is essential for cell wall elongation.</text>
</comment>
<dbReference type="GO" id="GO:0051301">
    <property type="term" value="P:cell division"/>
    <property type="evidence" value="ECO:0007669"/>
    <property type="project" value="InterPro"/>
</dbReference>
<dbReference type="HAMAP" id="MF_02079">
    <property type="entry name" value="PGT_RodA"/>
    <property type="match status" value="1"/>
</dbReference>
<comment type="similarity">
    <text evidence="11">Belongs to the SEDS family. MrdB/RodA subfamily.</text>
</comment>
<name>A0AAT9LAB0_9FIRM</name>
<evidence type="ECO:0000256" key="10">
    <source>
        <dbReference type="ARBA" id="ARBA00023316"/>
    </source>
</evidence>
<gene>
    <name evidence="11 12" type="primary">rodA</name>
    <name evidence="12" type="ORF">IMF26_08100</name>
</gene>
<dbReference type="EC" id="2.4.99.28" evidence="11"/>
<dbReference type="PROSITE" id="PS00428">
    <property type="entry name" value="FTSW_RODA_SPOVE"/>
    <property type="match status" value="1"/>
</dbReference>
<dbReference type="AlphaFoldDB" id="A0AAT9LAB0"/>
<keyword evidence="9 11" id="KW-0472">Membrane</keyword>
<dbReference type="GO" id="GO:0008360">
    <property type="term" value="P:regulation of cell shape"/>
    <property type="evidence" value="ECO:0007669"/>
    <property type="project" value="UniProtKB-KW"/>
</dbReference>
<dbReference type="NCBIfam" id="TIGR02210">
    <property type="entry name" value="rodA_shape"/>
    <property type="match status" value="1"/>
</dbReference>
<evidence type="ECO:0000256" key="6">
    <source>
        <dbReference type="ARBA" id="ARBA00022960"/>
    </source>
</evidence>
<dbReference type="GO" id="GO:0015648">
    <property type="term" value="F:lipid-linked peptidoglycan transporter activity"/>
    <property type="evidence" value="ECO:0007669"/>
    <property type="project" value="TreeGrafter"/>
</dbReference>
<feature type="transmembrane region" description="Helical" evidence="11">
    <location>
        <begin position="168"/>
        <end position="185"/>
    </location>
</feature>
<comment type="pathway">
    <text evidence="11">Cell wall biogenesis; peptidoglycan biosynthesis.</text>
</comment>
<accession>A0AAT9LAB0</accession>
<reference evidence="12" key="2">
    <citation type="journal article" date="2023" name="Biology">
        <title>Prokaryotic Life Associated with Coal-Fire Gas Vents Revealed by Metagenomics.</title>
        <authorList>
            <person name="Kadnikov V.V."/>
            <person name="Mardanov A.V."/>
            <person name="Beletsky A.V."/>
            <person name="Karnachuk O.V."/>
            <person name="Ravin N.V."/>
        </authorList>
    </citation>
    <scope>NUCLEOTIDE SEQUENCE</scope>
    <source>
        <strain evidence="12">Bu02</strain>
    </source>
</reference>
<reference evidence="12" key="1">
    <citation type="submission" date="2020-10" db="EMBL/GenBank/DDBJ databases">
        <authorList>
            <person name="Kadnikov V."/>
            <person name="Beletsky A.V."/>
            <person name="Mardanov A.V."/>
            <person name="Karnachuk O.V."/>
            <person name="Ravin N.V."/>
        </authorList>
    </citation>
    <scope>NUCLEOTIDE SEQUENCE</scope>
    <source>
        <strain evidence="12">Bu02</strain>
    </source>
</reference>
<keyword evidence="8 11" id="KW-1133">Transmembrane helix</keyword>
<evidence type="ECO:0000256" key="1">
    <source>
        <dbReference type="ARBA" id="ARBA00004141"/>
    </source>
</evidence>
<evidence type="ECO:0000313" key="12">
    <source>
        <dbReference type="EMBL" id="QUL98021.1"/>
    </source>
</evidence>
<feature type="transmembrane region" description="Helical" evidence="11">
    <location>
        <begin position="21"/>
        <end position="40"/>
    </location>
</feature>
<evidence type="ECO:0000256" key="8">
    <source>
        <dbReference type="ARBA" id="ARBA00022989"/>
    </source>
</evidence>
<evidence type="ECO:0000256" key="3">
    <source>
        <dbReference type="ARBA" id="ARBA00022676"/>
    </source>
</evidence>
<dbReference type="InterPro" id="IPR001182">
    <property type="entry name" value="FtsW/RodA"/>
</dbReference>
<protein>
    <recommendedName>
        <fullName evidence="11">Peptidoglycan glycosyltransferase RodA</fullName>
        <shortName evidence="11">PGT</shortName>
        <ecNumber evidence="11">2.4.99.28</ecNumber>
    </recommendedName>
    <alternativeName>
        <fullName evidence="11">Cell elongation protein RodA</fullName>
    </alternativeName>
    <alternativeName>
        <fullName evidence="11">Cell wall polymerase</fullName>
    </alternativeName>
    <alternativeName>
        <fullName evidence="11">Peptidoglycan polymerase</fullName>
        <shortName evidence="11">PG polymerase</shortName>
    </alternativeName>
</protein>